<protein>
    <submittedName>
        <fullName evidence="1">Uncharacterized protein</fullName>
    </submittedName>
</protein>
<gene>
    <name evidence="1" type="ORF">A3F29_01465</name>
</gene>
<organism evidence="1 2">
    <name type="scientific">Candidatus Roizmanbacteria bacterium RIFCSPHIGHO2_12_FULL_33_9</name>
    <dbReference type="NCBI Taxonomy" id="1802045"/>
    <lineage>
        <taxon>Bacteria</taxon>
        <taxon>Candidatus Roizmaniibacteriota</taxon>
    </lineage>
</organism>
<sequence length="328" mass="35854">MEIEPNGGQRSEIGKEATKEQLTASRIAFYMDLLEISGSAAQDFARSKGDTENLDKKSVKQLIRETRTALVDLYFIREQGLDTDAFDVQWGERATDFKGILEGINPELDQRSEELNQKAPNINSFERAKILLKARKKLQKMSESQKAQLLSIVGYADSEESASVAKKIGVSGVLTSLYAYPYIVGIAGAIALEKANPLIHLEDISSRSTQLTIALSYLLSYSAAFVNSQSNIRLLRDPNINTCPNIFATGLYFILKKIVPEKELVADLGVRAGTFAPGLIQEPFAISSLFIPALGPGAVFARNIAGGLLNLGQAGINEIWLKRKGIKS</sequence>
<dbReference type="AlphaFoldDB" id="A0A1F7HJI7"/>
<dbReference type="Proteomes" id="UP000177199">
    <property type="component" value="Unassembled WGS sequence"/>
</dbReference>
<evidence type="ECO:0000313" key="2">
    <source>
        <dbReference type="Proteomes" id="UP000177199"/>
    </source>
</evidence>
<comment type="caution">
    <text evidence="1">The sequence shown here is derived from an EMBL/GenBank/DDBJ whole genome shotgun (WGS) entry which is preliminary data.</text>
</comment>
<dbReference type="EMBL" id="MFZV01000007">
    <property type="protein sequence ID" value="OGK31379.1"/>
    <property type="molecule type" value="Genomic_DNA"/>
</dbReference>
<accession>A0A1F7HJI7</accession>
<evidence type="ECO:0000313" key="1">
    <source>
        <dbReference type="EMBL" id="OGK31379.1"/>
    </source>
</evidence>
<proteinExistence type="predicted"/>
<name>A0A1F7HJI7_9BACT</name>
<reference evidence="1 2" key="1">
    <citation type="journal article" date="2016" name="Nat. Commun.">
        <title>Thousands of microbial genomes shed light on interconnected biogeochemical processes in an aquifer system.</title>
        <authorList>
            <person name="Anantharaman K."/>
            <person name="Brown C.T."/>
            <person name="Hug L.A."/>
            <person name="Sharon I."/>
            <person name="Castelle C.J."/>
            <person name="Probst A.J."/>
            <person name="Thomas B.C."/>
            <person name="Singh A."/>
            <person name="Wilkins M.J."/>
            <person name="Karaoz U."/>
            <person name="Brodie E.L."/>
            <person name="Williams K.H."/>
            <person name="Hubbard S.S."/>
            <person name="Banfield J.F."/>
        </authorList>
    </citation>
    <scope>NUCLEOTIDE SEQUENCE [LARGE SCALE GENOMIC DNA]</scope>
</reference>